<dbReference type="OMA" id="WITAREY"/>
<comment type="similarity">
    <text evidence="1">Belongs to the Cyclase 1 superfamily.</text>
</comment>
<organism evidence="3 4">
    <name type="scientific">Blomia tropicalis</name>
    <name type="common">Mite</name>
    <dbReference type="NCBI Taxonomy" id="40697"/>
    <lineage>
        <taxon>Eukaryota</taxon>
        <taxon>Metazoa</taxon>
        <taxon>Ecdysozoa</taxon>
        <taxon>Arthropoda</taxon>
        <taxon>Chelicerata</taxon>
        <taxon>Arachnida</taxon>
        <taxon>Acari</taxon>
        <taxon>Acariformes</taxon>
        <taxon>Sarcoptiformes</taxon>
        <taxon>Astigmata</taxon>
        <taxon>Glycyphagoidea</taxon>
        <taxon>Echimyopodidae</taxon>
        <taxon>Blomia</taxon>
    </lineage>
</organism>
<reference evidence="3" key="1">
    <citation type="submission" date="2022-12" db="EMBL/GenBank/DDBJ databases">
        <title>Genome assemblies of Blomia tropicalis.</title>
        <authorList>
            <person name="Cui Y."/>
        </authorList>
    </citation>
    <scope>NUCLEOTIDE SEQUENCE</scope>
    <source>
        <tissue evidence="3">Adult mites</tissue>
    </source>
</reference>
<comment type="caution">
    <text evidence="3">The sequence shown here is derived from an EMBL/GenBank/DDBJ whole genome shotgun (WGS) entry which is preliminary data.</text>
</comment>
<keyword evidence="2" id="KW-1133">Transmembrane helix</keyword>
<dbReference type="Pfam" id="PF04199">
    <property type="entry name" value="Cyclase"/>
    <property type="match status" value="1"/>
</dbReference>
<dbReference type="InterPro" id="IPR007325">
    <property type="entry name" value="KFase/CYL"/>
</dbReference>
<dbReference type="AlphaFoldDB" id="A0A9Q0RRV6"/>
<dbReference type="Proteomes" id="UP001142055">
    <property type="component" value="Chromosome 1"/>
</dbReference>
<keyword evidence="2" id="KW-0812">Transmembrane</keyword>
<dbReference type="Gene3D" id="3.50.30.50">
    <property type="entry name" value="Putative cyclase"/>
    <property type="match status" value="1"/>
</dbReference>
<feature type="transmembrane region" description="Helical" evidence="2">
    <location>
        <begin position="7"/>
        <end position="26"/>
    </location>
</feature>
<dbReference type="PANTHER" id="PTHR43564:SF2">
    <property type="entry name" value="BLR6059 PROTEIN"/>
    <property type="match status" value="1"/>
</dbReference>
<sequence>MHQCWSFLFIAIKMALVSLIAVYLMLTVMPHFFVEISGHRITVDLSYTLDSSVMKWITNREFELKVINSTSKRSDSPIWYQTDEITMSTHTGTHLDAPIHFAKNRWTVAEIPLHHLIERPLSIIDIVDQAQSTRDYAATVDDVKQWEEINGEIPEESVVIFRTGWSKFWPNKLDYFGTDTKDPKLAHFPGIHHDTAQWLVDKRKIFGLGIDSPSVDCGQCSELRTHVIVGNANVYNLENIEKSIFRLPNVGATITTLPIKIAGASGTPVRVIAQYAHNHADTNSGIGLNPSILTIITFILFALYNMVHH</sequence>
<proteinExistence type="inferred from homology"/>
<evidence type="ECO:0000256" key="1">
    <source>
        <dbReference type="ARBA" id="ARBA00007865"/>
    </source>
</evidence>
<evidence type="ECO:0000256" key="2">
    <source>
        <dbReference type="SAM" id="Phobius"/>
    </source>
</evidence>
<dbReference type="GO" id="GO:0004061">
    <property type="term" value="F:arylformamidase activity"/>
    <property type="evidence" value="ECO:0007669"/>
    <property type="project" value="InterPro"/>
</dbReference>
<keyword evidence="4" id="KW-1185">Reference proteome</keyword>
<dbReference type="EMBL" id="JAPWDV010000001">
    <property type="protein sequence ID" value="KAJ6224214.1"/>
    <property type="molecule type" value="Genomic_DNA"/>
</dbReference>
<name>A0A9Q0RRV6_BLOTA</name>
<feature type="transmembrane region" description="Helical" evidence="2">
    <location>
        <begin position="288"/>
        <end position="307"/>
    </location>
</feature>
<evidence type="ECO:0000313" key="3">
    <source>
        <dbReference type="EMBL" id="KAJ6224214.1"/>
    </source>
</evidence>
<dbReference type="PANTHER" id="PTHR43564">
    <property type="entry name" value="KYNURENINE FORMAMIDASE-LIKE PROTEIN"/>
    <property type="match status" value="1"/>
</dbReference>
<protein>
    <submittedName>
        <fullName evidence="3">Uncharacterized protein</fullName>
    </submittedName>
</protein>
<accession>A0A9Q0RRV6</accession>
<evidence type="ECO:0000313" key="4">
    <source>
        <dbReference type="Proteomes" id="UP001142055"/>
    </source>
</evidence>
<dbReference type="InterPro" id="IPR037175">
    <property type="entry name" value="KFase_sf"/>
</dbReference>
<keyword evidence="2" id="KW-0472">Membrane</keyword>
<dbReference type="SUPFAM" id="SSF102198">
    <property type="entry name" value="Putative cyclase"/>
    <property type="match status" value="1"/>
</dbReference>
<gene>
    <name evidence="3" type="ORF">RDWZM_002759</name>
</gene>
<dbReference type="GO" id="GO:0019441">
    <property type="term" value="P:L-tryptophan catabolic process to kynurenine"/>
    <property type="evidence" value="ECO:0007669"/>
    <property type="project" value="InterPro"/>
</dbReference>